<feature type="transmembrane region" description="Helical" evidence="6">
    <location>
        <begin position="186"/>
        <end position="206"/>
    </location>
</feature>
<organism evidence="8 9">
    <name type="scientific">Georgenia alba</name>
    <dbReference type="NCBI Taxonomy" id="2233858"/>
    <lineage>
        <taxon>Bacteria</taxon>
        <taxon>Bacillati</taxon>
        <taxon>Actinomycetota</taxon>
        <taxon>Actinomycetes</taxon>
        <taxon>Micrococcales</taxon>
        <taxon>Bogoriellaceae</taxon>
        <taxon>Georgenia</taxon>
    </lineage>
</organism>
<dbReference type="InterPro" id="IPR047817">
    <property type="entry name" value="ABC2_TM_bact-type"/>
</dbReference>
<dbReference type="PIRSF" id="PIRSF006648">
    <property type="entry name" value="DrrB"/>
    <property type="match status" value="1"/>
</dbReference>
<dbReference type="Pfam" id="PF01061">
    <property type="entry name" value="ABC2_membrane"/>
    <property type="match status" value="1"/>
</dbReference>
<evidence type="ECO:0000256" key="3">
    <source>
        <dbReference type="ARBA" id="ARBA00022989"/>
    </source>
</evidence>
<dbReference type="PANTHER" id="PTHR43229">
    <property type="entry name" value="NODULATION PROTEIN J"/>
    <property type="match status" value="1"/>
</dbReference>
<feature type="transmembrane region" description="Helical" evidence="6">
    <location>
        <begin position="117"/>
        <end position="143"/>
    </location>
</feature>
<evidence type="ECO:0000256" key="6">
    <source>
        <dbReference type="RuleBase" id="RU361157"/>
    </source>
</evidence>
<evidence type="ECO:0000256" key="5">
    <source>
        <dbReference type="ARBA" id="ARBA00023251"/>
    </source>
</evidence>
<protein>
    <recommendedName>
        <fullName evidence="6">Transport permease protein</fullName>
    </recommendedName>
</protein>
<feature type="domain" description="ABC transmembrane type-2" evidence="7">
    <location>
        <begin position="43"/>
        <end position="265"/>
    </location>
</feature>
<evidence type="ECO:0000313" key="9">
    <source>
        <dbReference type="Proteomes" id="UP001596455"/>
    </source>
</evidence>
<feature type="transmembrane region" description="Helical" evidence="6">
    <location>
        <begin position="75"/>
        <end position="96"/>
    </location>
</feature>
<dbReference type="InterPro" id="IPR000412">
    <property type="entry name" value="ABC_2_transport"/>
</dbReference>
<name>A0ABW2Q7N7_9MICO</name>
<dbReference type="InterPro" id="IPR013525">
    <property type="entry name" value="ABC2_TM"/>
</dbReference>
<sequence>MSTLTASPAPPSPRTAVPIGVGPLRSSGVFIGRSIRHSLRDGEGLLMAIVLPIMLMLLFTYVFGGAIAGDGYIDYVVPGIILTTAGFGAASVAVSVNHDITRGAMRRFRTMPIVASTVLVGHTVSSVIRNLVATVVVLGVALAVGFRPDATVLEWLGALGLVTLWIVAITALFAFVGLVAGSPESANAYGFGLLFLPYLSSAFAPIETMPEWLQPMATYQPVNPVIESIRGLLVGGETSTGAALAWCAGIIAVAVGLVVWRFPRTRDR</sequence>
<dbReference type="PROSITE" id="PS51012">
    <property type="entry name" value="ABC_TM2"/>
    <property type="match status" value="1"/>
</dbReference>
<feature type="transmembrane region" description="Helical" evidence="6">
    <location>
        <begin position="243"/>
        <end position="262"/>
    </location>
</feature>
<evidence type="ECO:0000256" key="2">
    <source>
        <dbReference type="ARBA" id="ARBA00022692"/>
    </source>
</evidence>
<keyword evidence="2 6" id="KW-0812">Transmembrane</keyword>
<dbReference type="PANTHER" id="PTHR43229:SF2">
    <property type="entry name" value="NODULATION PROTEIN J"/>
    <property type="match status" value="1"/>
</dbReference>
<keyword evidence="4 6" id="KW-0472">Membrane</keyword>
<gene>
    <name evidence="8" type="ORF">ACFQQL_02535</name>
</gene>
<comment type="subcellular location">
    <subcellularLocation>
        <location evidence="6">Cell membrane</location>
        <topology evidence="6">Multi-pass membrane protein</topology>
    </subcellularLocation>
    <subcellularLocation>
        <location evidence="1">Membrane</location>
        <topology evidence="1">Multi-pass membrane protein</topology>
    </subcellularLocation>
</comment>
<dbReference type="Proteomes" id="UP001596455">
    <property type="component" value="Unassembled WGS sequence"/>
</dbReference>
<keyword evidence="6" id="KW-0813">Transport</keyword>
<proteinExistence type="inferred from homology"/>
<keyword evidence="9" id="KW-1185">Reference proteome</keyword>
<dbReference type="InterPro" id="IPR051784">
    <property type="entry name" value="Nod_factor_ABC_transporter"/>
</dbReference>
<keyword evidence="6" id="KW-1003">Cell membrane</keyword>
<comment type="caution">
    <text evidence="8">The sequence shown here is derived from an EMBL/GenBank/DDBJ whole genome shotgun (WGS) entry which is preliminary data.</text>
</comment>
<dbReference type="RefSeq" id="WP_382390926.1">
    <property type="nucleotide sequence ID" value="NZ_JBHTCQ010000001.1"/>
</dbReference>
<evidence type="ECO:0000259" key="7">
    <source>
        <dbReference type="PROSITE" id="PS51012"/>
    </source>
</evidence>
<feature type="transmembrane region" description="Helical" evidence="6">
    <location>
        <begin position="45"/>
        <end position="69"/>
    </location>
</feature>
<reference evidence="9" key="1">
    <citation type="journal article" date="2019" name="Int. J. Syst. Evol. Microbiol.">
        <title>The Global Catalogue of Microorganisms (GCM) 10K type strain sequencing project: providing services to taxonomists for standard genome sequencing and annotation.</title>
        <authorList>
            <consortium name="The Broad Institute Genomics Platform"/>
            <consortium name="The Broad Institute Genome Sequencing Center for Infectious Disease"/>
            <person name="Wu L."/>
            <person name="Ma J."/>
        </authorList>
    </citation>
    <scope>NUCLEOTIDE SEQUENCE [LARGE SCALE GENOMIC DNA]</scope>
    <source>
        <strain evidence="9">JCM 1490</strain>
    </source>
</reference>
<feature type="transmembrane region" description="Helical" evidence="6">
    <location>
        <begin position="155"/>
        <end position="179"/>
    </location>
</feature>
<evidence type="ECO:0000256" key="4">
    <source>
        <dbReference type="ARBA" id="ARBA00023136"/>
    </source>
</evidence>
<evidence type="ECO:0000256" key="1">
    <source>
        <dbReference type="ARBA" id="ARBA00004141"/>
    </source>
</evidence>
<keyword evidence="5" id="KW-0046">Antibiotic resistance</keyword>
<accession>A0ABW2Q7N7</accession>
<keyword evidence="3 6" id="KW-1133">Transmembrane helix</keyword>
<dbReference type="EMBL" id="JBHTCQ010000001">
    <property type="protein sequence ID" value="MFC7403972.1"/>
    <property type="molecule type" value="Genomic_DNA"/>
</dbReference>
<comment type="similarity">
    <text evidence="6">Belongs to the ABC-2 integral membrane protein family.</text>
</comment>
<evidence type="ECO:0000313" key="8">
    <source>
        <dbReference type="EMBL" id="MFC7403972.1"/>
    </source>
</evidence>